<dbReference type="PANTHER" id="PTHR43690:SF18">
    <property type="entry name" value="INSULIN-DEGRADING ENZYME-RELATED"/>
    <property type="match status" value="1"/>
</dbReference>
<feature type="domain" description="Calponin-homology (CH)" evidence="9">
    <location>
        <begin position="1"/>
        <end position="96"/>
    </location>
</feature>
<keyword evidence="6" id="KW-0482">Metalloprotease</keyword>
<accession>A0AAN9TYE3</accession>
<feature type="compositionally biased region" description="Low complexity" evidence="8">
    <location>
        <begin position="793"/>
        <end position="805"/>
    </location>
</feature>
<organism evidence="10 11">
    <name type="scientific">Parthenolecanium corni</name>
    <dbReference type="NCBI Taxonomy" id="536013"/>
    <lineage>
        <taxon>Eukaryota</taxon>
        <taxon>Metazoa</taxon>
        <taxon>Ecdysozoa</taxon>
        <taxon>Arthropoda</taxon>
        <taxon>Hexapoda</taxon>
        <taxon>Insecta</taxon>
        <taxon>Pterygota</taxon>
        <taxon>Neoptera</taxon>
        <taxon>Paraneoptera</taxon>
        <taxon>Hemiptera</taxon>
        <taxon>Sternorrhyncha</taxon>
        <taxon>Coccoidea</taxon>
        <taxon>Coccidae</taxon>
        <taxon>Parthenolecanium</taxon>
    </lineage>
</organism>
<reference evidence="10 11" key="1">
    <citation type="submission" date="2024-03" db="EMBL/GenBank/DDBJ databases">
        <title>Adaptation during the transition from Ophiocordyceps entomopathogen to insect associate is accompanied by gene loss and intensified selection.</title>
        <authorList>
            <person name="Ward C.M."/>
            <person name="Onetto C.A."/>
            <person name="Borneman A.R."/>
        </authorList>
    </citation>
    <scope>NUCLEOTIDE SEQUENCE [LARGE SCALE GENOMIC DNA]</scope>
    <source>
        <strain evidence="10">AWRI1</strain>
        <tissue evidence="10">Single Adult Female</tissue>
    </source>
</reference>
<dbReference type="Pfam" id="PF22456">
    <property type="entry name" value="PqqF-like_C_4"/>
    <property type="match status" value="1"/>
</dbReference>
<feature type="compositionally biased region" description="Polar residues" evidence="8">
    <location>
        <begin position="815"/>
        <end position="828"/>
    </location>
</feature>
<dbReference type="Pfam" id="PF05193">
    <property type="entry name" value="Peptidase_M16_C"/>
    <property type="match status" value="1"/>
</dbReference>
<dbReference type="FunFam" id="3.30.830.10:FF:000005">
    <property type="entry name" value="nardilysin isoform X1"/>
    <property type="match status" value="1"/>
</dbReference>
<keyword evidence="11" id="KW-1185">Reference proteome</keyword>
<keyword evidence="2" id="KW-0645">Protease</keyword>
<keyword evidence="4" id="KW-0378">Hydrolase</keyword>
<evidence type="ECO:0000259" key="9">
    <source>
        <dbReference type="PROSITE" id="PS50021"/>
    </source>
</evidence>
<sequence length="2038" mass="229694">MTGWAGRKPHPQELSRKKKCGRWPGARHNLLKINAFQNATGLTTLTRMHNVENVVLCLNLLERIGVTLDGITAKDVRDGNLKTILGLFFSLSKYKQQQKQRQATQAVIAAQDSITSERLHHKRHHLAPPSEDMKRQSRLPSPYYQQQSGSGSGTSIPTPMTHRPSRAAVPGLNSLKCSSSANSSRSASPSHSFIPTPKSGLNSARSSLNEKQLMSIRSCNKIPPANNLFAASTVPARSSVVEKVKGTSGNNNSKEKNKSIVISSNTSVNSAKRTSSSSGVSSTRSERSSDSSNSICNDVTKSVNEPKENGFAFTTNEVKPVLKKKVTVKPIEIRTIKLPSKAIDEKTSTVIQDSLNTAAKEDNKSTMNESCRLSSSGIPKPTAAVKGTAKPTNSVAPMPIMRPEIEEKLVSTINDLPKKKVKQEIAEKHDNSSNHSKQSSLGDEDESAAVNVKPMEPILRGYKRQRLLNCQPQQYHLSRFDMKKVDENEDFEITSGYVSDGDVLQANCSNISKFYGDVDNGYMSEGGAQFYERYSHNLELRILADRVQTTDVLTALSSGSPLHKFGNKLNGRGLGPDDGPTSPPEPTPTHAGSYSTSFGSSPSRSSPPEPTPVVYRVVGARSNIKKSDSGQQTDNSSFSRTTTNSNLQWKKYTEANVNSVNLQNASSTSNDHLRSRNDHVSENVRIREKRSPSVGPCSSNTGSLLRNKMDKRRTSSTSSSREELQVDMDHCNGDRKSRTDGKSKVRGVPTSFGYVKRPTNANGKESRTAQVSAVPRTKVKVSGGTQTDMKSYSLSSSAASQLSQSVRERIMSGSDGVTKSPVRTQNTHKSVDRDSLPGSLSDSTYTDLQLMSNQNSWFRHGSPYTASLPTRSSAVSRLMDAESIESLPAQLHHRASLTNTRLLTGSPSQSYSRNSPYMSFLTKMNSKEEDIHGSAMSLVSTGSSSLYSTPEDKQAQEVRRLRKDLSEAQHKVHTLTSQISTNLLQRNFGLFGTMKKLKRDVPRRQPPAKKITPLPPPDKSESDKKAYKVIRLSNNLTALLVSDGPELYHIEDFYHVADSSSDSSYTSSSEEEVDDDPAYESCKTLENVKNDKFAACALSVNVGSFCDPKEIPGLAHFLEHMVFMGSQKYPKENQFDVFIQKHGGSTNAVTSCECTTFYFDCNVRHLFKALDMFSQFFISPLLQKESMVREREAVDSEFDLATSSDSARIEQLIGTFASEENPAMKFMWGNSLTLKDRVSEDELYQSLRTFHQKYYSANLMTLAILAKLPIDTLENCALECFSQVPDRRVQKPKFAITKPLFVHERFHRIYYVNSVKDVTKVTLMWEFPPVEGLYHCKPDELISWLLAHESKGSLLSYLKSKLWALGLWGGITNDSMYCNSLYSLYRLEISLSEDGFKHLHEVITAAFSFIKLAQRSLPHKRLFDEMKVLSDLDFRFQEEQTTTEFVEGIVEDMHCYPSKDYLTGPRLYFDYNPDKVTEFLSYIQPETVNIIVRAKEFDESISLDQTERWFQTKYSSRPINSQWLTKWQRVEPYPEFSLPTPNHFISTDFQVLQPTSGESKYPVKVKTSNTLEIWHKLDTIFKLPIASINLHFLSAVGLATCESVVMLDLYTGMLTYQLMEETYPANLAQLYYSVEVSNRGGVCLKVKGFSHRLPTLLSTIIKRMKNFTSEFNANMFNTLKIELLRSYRNTLLKRNNLTQELRFSIIEEPYYNTTEKYEAVPRIKEYDFLRFIETFFHSAYVQCLVQGNMSKERAISVCTEAVKVFGALPAAKKDLPYVRIRRVPIGQRCVFMKTFNDLDSNSVTVNYYQWGVANMMQYVRLELLVKLMEEKLFNTLRTKEQLGYEVYSTFRNNFGIIGFTITVHSSTAKFDTSFIEERISHFLQSFSHSLAAYKSDEFYKEREALIKTKSIVYDNLKQEVDYNFQEILTEEYVFDRRWKEIDCLNKVTLKDVQGVLGAIIRKGSDRNRRLTIQVLGNKSDLPSSVKLSQDESLKIHLLEGDKKKREYYITDINDFKSSLYLYPKSKILDTKLSNVKPL</sequence>
<feature type="compositionally biased region" description="Polar residues" evidence="8">
    <location>
        <begin position="365"/>
        <end position="377"/>
    </location>
</feature>
<feature type="region of interest" description="Disordered" evidence="8">
    <location>
        <begin position="564"/>
        <end position="643"/>
    </location>
</feature>
<feature type="compositionally biased region" description="Polar residues" evidence="8">
    <location>
        <begin position="759"/>
        <end position="771"/>
    </location>
</feature>
<dbReference type="Pfam" id="PF16187">
    <property type="entry name" value="Peptidase_M16_M"/>
    <property type="match status" value="1"/>
</dbReference>
<dbReference type="GO" id="GO:0005737">
    <property type="term" value="C:cytoplasm"/>
    <property type="evidence" value="ECO:0007669"/>
    <property type="project" value="UniProtKB-ARBA"/>
</dbReference>
<feature type="coiled-coil region" evidence="7">
    <location>
        <begin position="951"/>
        <end position="978"/>
    </location>
</feature>
<feature type="region of interest" description="Disordered" evidence="8">
    <location>
        <begin position="242"/>
        <end position="301"/>
    </location>
</feature>
<dbReference type="PROSITE" id="PS00143">
    <property type="entry name" value="INSULINASE"/>
    <property type="match status" value="1"/>
</dbReference>
<evidence type="ECO:0000256" key="3">
    <source>
        <dbReference type="ARBA" id="ARBA00022723"/>
    </source>
</evidence>
<feature type="compositionally biased region" description="Low complexity" evidence="8">
    <location>
        <begin position="593"/>
        <end position="604"/>
    </location>
</feature>
<protein>
    <recommendedName>
        <fullName evidence="9">Calponin-homology (CH) domain-containing protein</fullName>
    </recommendedName>
</protein>
<name>A0AAN9TYE3_9HEMI</name>
<feature type="region of interest" description="Disordered" evidence="8">
    <location>
        <begin position="999"/>
        <end position="1023"/>
    </location>
</feature>
<evidence type="ECO:0000313" key="11">
    <source>
        <dbReference type="Proteomes" id="UP001367676"/>
    </source>
</evidence>
<evidence type="ECO:0000256" key="1">
    <source>
        <dbReference type="ARBA" id="ARBA00007261"/>
    </source>
</evidence>
<dbReference type="GO" id="GO:0046872">
    <property type="term" value="F:metal ion binding"/>
    <property type="evidence" value="ECO:0007669"/>
    <property type="project" value="UniProtKB-KW"/>
</dbReference>
<dbReference type="InterPro" id="IPR054734">
    <property type="entry name" value="PqqF-like_C_4"/>
</dbReference>
<evidence type="ECO:0000256" key="8">
    <source>
        <dbReference type="SAM" id="MobiDB-lite"/>
    </source>
</evidence>
<evidence type="ECO:0000256" key="7">
    <source>
        <dbReference type="SAM" id="Coils"/>
    </source>
</evidence>
<dbReference type="SUPFAM" id="SSF47576">
    <property type="entry name" value="Calponin-homology domain, CH-domain"/>
    <property type="match status" value="1"/>
</dbReference>
<feature type="region of interest" description="Disordered" evidence="8">
    <location>
        <begin position="361"/>
        <end position="396"/>
    </location>
</feature>
<dbReference type="InterPro" id="IPR036872">
    <property type="entry name" value="CH_dom_sf"/>
</dbReference>
<keyword evidence="3" id="KW-0479">Metal-binding</keyword>
<keyword evidence="5" id="KW-0862">Zinc</keyword>
<dbReference type="InterPro" id="IPR001715">
    <property type="entry name" value="CH_dom"/>
</dbReference>
<evidence type="ECO:0000256" key="6">
    <source>
        <dbReference type="ARBA" id="ARBA00023049"/>
    </source>
</evidence>
<comment type="similarity">
    <text evidence="1">Belongs to the peptidase M16 family.</text>
</comment>
<evidence type="ECO:0000313" key="10">
    <source>
        <dbReference type="EMBL" id="KAK7605410.1"/>
    </source>
</evidence>
<dbReference type="PANTHER" id="PTHR43690">
    <property type="entry name" value="NARDILYSIN"/>
    <property type="match status" value="1"/>
</dbReference>
<dbReference type="InterPro" id="IPR032632">
    <property type="entry name" value="Peptidase_M16_M"/>
</dbReference>
<evidence type="ECO:0000256" key="2">
    <source>
        <dbReference type="ARBA" id="ARBA00022670"/>
    </source>
</evidence>
<feature type="region of interest" description="Disordered" evidence="8">
    <location>
        <begin position="114"/>
        <end position="207"/>
    </location>
</feature>
<feature type="region of interest" description="Disordered" evidence="8">
    <location>
        <begin position="424"/>
        <end position="450"/>
    </location>
</feature>
<dbReference type="GO" id="GO:0004222">
    <property type="term" value="F:metalloendopeptidase activity"/>
    <property type="evidence" value="ECO:0007669"/>
    <property type="project" value="InterPro"/>
</dbReference>
<feature type="compositionally biased region" description="Low complexity" evidence="8">
    <location>
        <begin position="633"/>
        <end position="643"/>
    </location>
</feature>
<dbReference type="SUPFAM" id="SSF63411">
    <property type="entry name" value="LuxS/MPP-like metallohydrolase"/>
    <property type="match status" value="4"/>
</dbReference>
<dbReference type="InterPro" id="IPR011249">
    <property type="entry name" value="Metalloenz_LuxS/M16"/>
</dbReference>
<feature type="region of interest" description="Disordered" evidence="8">
    <location>
        <begin position="664"/>
        <end position="840"/>
    </location>
</feature>
<feature type="compositionally biased region" description="Low complexity" evidence="8">
    <location>
        <begin position="174"/>
        <end position="192"/>
    </location>
</feature>
<dbReference type="Gene3D" id="3.30.830.10">
    <property type="entry name" value="Metalloenzyme, LuxS/M16 peptidase-like"/>
    <property type="match status" value="4"/>
</dbReference>
<dbReference type="Gene3D" id="1.10.418.10">
    <property type="entry name" value="Calponin-like domain"/>
    <property type="match status" value="1"/>
</dbReference>
<dbReference type="EMBL" id="JBBCAQ010000002">
    <property type="protein sequence ID" value="KAK7605410.1"/>
    <property type="molecule type" value="Genomic_DNA"/>
</dbReference>
<evidence type="ECO:0000256" key="4">
    <source>
        <dbReference type="ARBA" id="ARBA00022801"/>
    </source>
</evidence>
<dbReference type="InterPro" id="IPR050626">
    <property type="entry name" value="Peptidase_M16"/>
</dbReference>
<dbReference type="Pfam" id="PF00675">
    <property type="entry name" value="Peptidase_M16"/>
    <property type="match status" value="1"/>
</dbReference>
<dbReference type="InterPro" id="IPR001431">
    <property type="entry name" value="Pept_M16_Zn_BS"/>
</dbReference>
<feature type="compositionally biased region" description="Low complexity" evidence="8">
    <location>
        <begin position="259"/>
        <end position="283"/>
    </location>
</feature>
<feature type="compositionally biased region" description="Basic and acidic residues" evidence="8">
    <location>
        <begin position="720"/>
        <end position="743"/>
    </location>
</feature>
<evidence type="ECO:0000256" key="5">
    <source>
        <dbReference type="ARBA" id="ARBA00022833"/>
    </source>
</evidence>
<proteinExistence type="inferred from homology"/>
<dbReference type="Proteomes" id="UP001367676">
    <property type="component" value="Unassembled WGS sequence"/>
</dbReference>
<dbReference type="InterPro" id="IPR007863">
    <property type="entry name" value="Peptidase_M16_C"/>
</dbReference>
<comment type="caution">
    <text evidence="10">The sequence shown here is derived from an EMBL/GenBank/DDBJ whole genome shotgun (WGS) entry which is preliminary data.</text>
</comment>
<feature type="compositionally biased region" description="Polar residues" evidence="8">
    <location>
        <begin position="783"/>
        <end position="792"/>
    </location>
</feature>
<keyword evidence="7" id="KW-0175">Coiled coil</keyword>
<gene>
    <name evidence="10" type="ORF">V9T40_007268</name>
</gene>
<dbReference type="InterPro" id="IPR011765">
    <property type="entry name" value="Pept_M16_N"/>
</dbReference>
<dbReference type="PROSITE" id="PS50021">
    <property type="entry name" value="CH"/>
    <property type="match status" value="1"/>
</dbReference>
<feature type="compositionally biased region" description="Basic and acidic residues" evidence="8">
    <location>
        <begin position="671"/>
        <end position="691"/>
    </location>
</feature>
<dbReference type="GO" id="GO:0006508">
    <property type="term" value="P:proteolysis"/>
    <property type="evidence" value="ECO:0007669"/>
    <property type="project" value="UniProtKB-KW"/>
</dbReference>